<dbReference type="SMART" id="SM00028">
    <property type="entry name" value="TPR"/>
    <property type="match status" value="4"/>
</dbReference>
<dbReference type="SMART" id="SM00387">
    <property type="entry name" value="HATPase_c"/>
    <property type="match status" value="1"/>
</dbReference>
<gene>
    <name evidence="11" type="ORF">FRY97_02960</name>
</gene>
<accession>A0A5C6S0K7</accession>
<comment type="catalytic activity">
    <reaction evidence="1">
        <text>ATP + protein L-histidine = ADP + protein N-phospho-L-histidine.</text>
        <dbReference type="EC" id="2.7.13.3"/>
    </reaction>
</comment>
<dbReference type="InterPro" id="IPR005467">
    <property type="entry name" value="His_kinase_dom"/>
</dbReference>
<keyword evidence="7" id="KW-0067">ATP-binding</keyword>
<dbReference type="GO" id="GO:0005524">
    <property type="term" value="F:ATP binding"/>
    <property type="evidence" value="ECO:0007669"/>
    <property type="project" value="UniProtKB-KW"/>
</dbReference>
<keyword evidence="9" id="KW-0472">Membrane</keyword>
<proteinExistence type="predicted"/>
<dbReference type="AlphaFoldDB" id="A0A5C6S0K7"/>
<dbReference type="OrthoDB" id="9767435at2"/>
<evidence type="ECO:0000256" key="2">
    <source>
        <dbReference type="ARBA" id="ARBA00012438"/>
    </source>
</evidence>
<dbReference type="Gene3D" id="1.25.40.10">
    <property type="entry name" value="Tetratricopeptide repeat domain"/>
    <property type="match status" value="2"/>
</dbReference>
<dbReference type="PROSITE" id="PS50005">
    <property type="entry name" value="TPR"/>
    <property type="match status" value="1"/>
</dbReference>
<dbReference type="EMBL" id="VOOR01000004">
    <property type="protein sequence ID" value="TXB68356.1"/>
    <property type="molecule type" value="Genomic_DNA"/>
</dbReference>
<evidence type="ECO:0000313" key="11">
    <source>
        <dbReference type="EMBL" id="TXB68356.1"/>
    </source>
</evidence>
<dbReference type="InterPro" id="IPR011990">
    <property type="entry name" value="TPR-like_helical_dom_sf"/>
</dbReference>
<dbReference type="PANTHER" id="PTHR41523:SF8">
    <property type="entry name" value="ETHYLENE RESPONSE SENSOR PROTEIN"/>
    <property type="match status" value="1"/>
</dbReference>
<feature type="transmembrane region" description="Helical" evidence="9">
    <location>
        <begin position="398"/>
        <end position="418"/>
    </location>
</feature>
<keyword evidence="9" id="KW-0812">Transmembrane</keyword>
<dbReference type="InterPro" id="IPR036890">
    <property type="entry name" value="HATPase_C_sf"/>
</dbReference>
<feature type="repeat" description="TPR" evidence="8">
    <location>
        <begin position="209"/>
        <end position="242"/>
    </location>
</feature>
<reference evidence="11 12" key="1">
    <citation type="submission" date="2019-08" db="EMBL/GenBank/DDBJ databases">
        <title>Genome of Phaeodactylibacter luteus.</title>
        <authorList>
            <person name="Bowman J.P."/>
        </authorList>
    </citation>
    <scope>NUCLEOTIDE SEQUENCE [LARGE SCALE GENOMIC DNA]</scope>
    <source>
        <strain evidence="11 12">KCTC 42180</strain>
    </source>
</reference>
<evidence type="ECO:0000256" key="1">
    <source>
        <dbReference type="ARBA" id="ARBA00000085"/>
    </source>
</evidence>
<organism evidence="11 12">
    <name type="scientific">Phaeodactylibacter luteus</name>
    <dbReference type="NCBI Taxonomy" id="1564516"/>
    <lineage>
        <taxon>Bacteria</taxon>
        <taxon>Pseudomonadati</taxon>
        <taxon>Bacteroidota</taxon>
        <taxon>Saprospiria</taxon>
        <taxon>Saprospirales</taxon>
        <taxon>Haliscomenobacteraceae</taxon>
        <taxon>Phaeodactylibacter</taxon>
    </lineage>
</organism>
<evidence type="ECO:0000313" key="12">
    <source>
        <dbReference type="Proteomes" id="UP000321580"/>
    </source>
</evidence>
<evidence type="ECO:0000256" key="9">
    <source>
        <dbReference type="SAM" id="Phobius"/>
    </source>
</evidence>
<dbReference type="Proteomes" id="UP000321580">
    <property type="component" value="Unassembled WGS sequence"/>
</dbReference>
<keyword evidence="8" id="KW-0802">TPR repeat</keyword>
<dbReference type="Gene3D" id="3.30.565.10">
    <property type="entry name" value="Histidine kinase-like ATPase, C-terminal domain"/>
    <property type="match status" value="1"/>
</dbReference>
<dbReference type="GO" id="GO:0004673">
    <property type="term" value="F:protein histidine kinase activity"/>
    <property type="evidence" value="ECO:0007669"/>
    <property type="project" value="UniProtKB-EC"/>
</dbReference>
<dbReference type="PANTHER" id="PTHR41523">
    <property type="entry name" value="TWO-COMPONENT SYSTEM SENSOR PROTEIN"/>
    <property type="match status" value="1"/>
</dbReference>
<dbReference type="InterPro" id="IPR019734">
    <property type="entry name" value="TPR_rpt"/>
</dbReference>
<keyword evidence="4" id="KW-0808">Transferase</keyword>
<keyword evidence="3" id="KW-0597">Phosphoprotein</keyword>
<evidence type="ECO:0000256" key="6">
    <source>
        <dbReference type="ARBA" id="ARBA00022777"/>
    </source>
</evidence>
<keyword evidence="5" id="KW-0547">Nucleotide-binding</keyword>
<evidence type="ECO:0000259" key="10">
    <source>
        <dbReference type="PROSITE" id="PS50109"/>
    </source>
</evidence>
<dbReference type="InterPro" id="IPR011495">
    <property type="entry name" value="Sig_transdc_His_kin_sub2_dim/P"/>
</dbReference>
<dbReference type="PROSITE" id="PS50109">
    <property type="entry name" value="HIS_KIN"/>
    <property type="match status" value="1"/>
</dbReference>
<keyword evidence="9" id="KW-1133">Transmembrane helix</keyword>
<evidence type="ECO:0000256" key="4">
    <source>
        <dbReference type="ARBA" id="ARBA00022679"/>
    </source>
</evidence>
<evidence type="ECO:0000256" key="8">
    <source>
        <dbReference type="PROSITE-ProRule" id="PRU00339"/>
    </source>
</evidence>
<dbReference type="Pfam" id="PF02518">
    <property type="entry name" value="HATPase_c"/>
    <property type="match status" value="1"/>
</dbReference>
<evidence type="ECO:0000256" key="5">
    <source>
        <dbReference type="ARBA" id="ARBA00022741"/>
    </source>
</evidence>
<keyword evidence="6" id="KW-0418">Kinase</keyword>
<dbReference type="Gene3D" id="3.30.450.20">
    <property type="entry name" value="PAS domain"/>
    <property type="match status" value="1"/>
</dbReference>
<dbReference type="InterPro" id="IPR003594">
    <property type="entry name" value="HATPase_dom"/>
</dbReference>
<evidence type="ECO:0000256" key="7">
    <source>
        <dbReference type="ARBA" id="ARBA00022840"/>
    </source>
</evidence>
<dbReference type="Pfam" id="PF13424">
    <property type="entry name" value="TPR_12"/>
    <property type="match status" value="1"/>
</dbReference>
<sequence>MHYFHLRKGAPLVSLKNLILEKKKSRERTALSLSWPSGKCGPIMRTNCLIAICCLFLAPPAFPQPEAALAVAEDSLLQLIASSKDDAMRMQWYNQLRRMTIYNSPEKALGYTRQYGAFALKAGLPLEYGKAKFYEANSYLPMGQYEAALSALMEAEPYFEGEENLARRGSLYNSIGAVLEALERDSLALAYFQRSLDIAKQGGDLRRQSIALNNLSNVYYRLGELQRSRALLEEALAITPEGEDRLLRQANYGNILVELGEVGQARQVFQSLLEKESLLNERLRYFAYHGLGKALLAEGKPAQSRSALLKSFTIAQQNGFTENRMDALSDLHTASAQLGEYAPAYGQALAYFELRDSLRSVEKDRNLMDALARYEMAEKEKTIALLQKNEAVAQRRQIILAALSALLLISMAFVLFYLRKRKKYTRSLEAKNDTISKMLQEKEYLIKEVHHRVKNNLQVVSSLLRLQSRHVQEPSALAALSEGEHRVQSMSIIHQHLYQEANLSEVSLKGYLSHLCDNLRRSYGKPGITLEEEVEDLRLDVGLMVPIGLILNELLTNAFKYAFPQGAGRIQVLARQDGGALKIEVRDDGVGLPAAPRQGFGSRLVQTFVRKLEAELSYGEGPGVQACLSIPLHNNKA</sequence>
<dbReference type="EC" id="2.7.13.3" evidence="2"/>
<dbReference type="SUPFAM" id="SSF48452">
    <property type="entry name" value="TPR-like"/>
    <property type="match status" value="2"/>
</dbReference>
<name>A0A5C6S0K7_9BACT</name>
<dbReference type="SUPFAM" id="SSF55874">
    <property type="entry name" value="ATPase domain of HSP90 chaperone/DNA topoisomerase II/histidine kinase"/>
    <property type="match status" value="1"/>
</dbReference>
<protein>
    <recommendedName>
        <fullName evidence="2">histidine kinase</fullName>
        <ecNumber evidence="2">2.7.13.3</ecNumber>
    </recommendedName>
</protein>
<comment type="caution">
    <text evidence="11">The sequence shown here is derived from an EMBL/GenBank/DDBJ whole genome shotgun (WGS) entry which is preliminary data.</text>
</comment>
<dbReference type="Pfam" id="PF07568">
    <property type="entry name" value="HisKA_2"/>
    <property type="match status" value="1"/>
</dbReference>
<evidence type="ECO:0000256" key="3">
    <source>
        <dbReference type="ARBA" id="ARBA00022553"/>
    </source>
</evidence>
<keyword evidence="12" id="KW-1185">Reference proteome</keyword>
<feature type="domain" description="Histidine kinase" evidence="10">
    <location>
        <begin position="448"/>
        <end position="634"/>
    </location>
</feature>